<dbReference type="KEGG" id="dpx:DAPPUDRAFT_107848"/>
<protein>
    <submittedName>
        <fullName evidence="1">Uncharacterized protein</fullName>
    </submittedName>
</protein>
<accession>E9GYF3</accession>
<evidence type="ECO:0000313" key="1">
    <source>
        <dbReference type="EMBL" id="EFX75375.1"/>
    </source>
</evidence>
<dbReference type="InParanoid" id="E9GYF3"/>
<dbReference type="Proteomes" id="UP000000305">
    <property type="component" value="Unassembled WGS sequence"/>
</dbReference>
<name>E9GYF3_DAPPU</name>
<dbReference type="EMBL" id="GL732575">
    <property type="protein sequence ID" value="EFX75375.1"/>
    <property type="molecule type" value="Genomic_DNA"/>
</dbReference>
<dbReference type="PhylomeDB" id="E9GYF3"/>
<evidence type="ECO:0000313" key="2">
    <source>
        <dbReference type="Proteomes" id="UP000000305"/>
    </source>
</evidence>
<dbReference type="AlphaFoldDB" id="E9GYF3"/>
<organism evidence="1 2">
    <name type="scientific">Daphnia pulex</name>
    <name type="common">Water flea</name>
    <dbReference type="NCBI Taxonomy" id="6669"/>
    <lineage>
        <taxon>Eukaryota</taxon>
        <taxon>Metazoa</taxon>
        <taxon>Ecdysozoa</taxon>
        <taxon>Arthropoda</taxon>
        <taxon>Crustacea</taxon>
        <taxon>Branchiopoda</taxon>
        <taxon>Diplostraca</taxon>
        <taxon>Cladocera</taxon>
        <taxon>Anomopoda</taxon>
        <taxon>Daphniidae</taxon>
        <taxon>Daphnia</taxon>
    </lineage>
</organism>
<reference evidence="1 2" key="1">
    <citation type="journal article" date="2011" name="Science">
        <title>The ecoresponsive genome of Daphnia pulex.</title>
        <authorList>
            <person name="Colbourne J.K."/>
            <person name="Pfrender M.E."/>
            <person name="Gilbert D."/>
            <person name="Thomas W.K."/>
            <person name="Tucker A."/>
            <person name="Oakley T.H."/>
            <person name="Tokishita S."/>
            <person name="Aerts A."/>
            <person name="Arnold G.J."/>
            <person name="Basu M.K."/>
            <person name="Bauer D.J."/>
            <person name="Caceres C.E."/>
            <person name="Carmel L."/>
            <person name="Casola C."/>
            <person name="Choi J.H."/>
            <person name="Detter J.C."/>
            <person name="Dong Q."/>
            <person name="Dusheyko S."/>
            <person name="Eads B.D."/>
            <person name="Frohlich T."/>
            <person name="Geiler-Samerotte K.A."/>
            <person name="Gerlach D."/>
            <person name="Hatcher P."/>
            <person name="Jogdeo S."/>
            <person name="Krijgsveld J."/>
            <person name="Kriventseva E.V."/>
            <person name="Kultz D."/>
            <person name="Laforsch C."/>
            <person name="Lindquist E."/>
            <person name="Lopez J."/>
            <person name="Manak J.R."/>
            <person name="Muller J."/>
            <person name="Pangilinan J."/>
            <person name="Patwardhan R.P."/>
            <person name="Pitluck S."/>
            <person name="Pritham E.J."/>
            <person name="Rechtsteiner A."/>
            <person name="Rho M."/>
            <person name="Rogozin I.B."/>
            <person name="Sakarya O."/>
            <person name="Salamov A."/>
            <person name="Schaack S."/>
            <person name="Shapiro H."/>
            <person name="Shiga Y."/>
            <person name="Skalitzky C."/>
            <person name="Smith Z."/>
            <person name="Souvorov A."/>
            <person name="Sung W."/>
            <person name="Tang Z."/>
            <person name="Tsuchiya D."/>
            <person name="Tu H."/>
            <person name="Vos H."/>
            <person name="Wang M."/>
            <person name="Wolf Y.I."/>
            <person name="Yamagata H."/>
            <person name="Yamada T."/>
            <person name="Ye Y."/>
            <person name="Shaw J.R."/>
            <person name="Andrews J."/>
            <person name="Crease T.J."/>
            <person name="Tang H."/>
            <person name="Lucas S.M."/>
            <person name="Robertson H.M."/>
            <person name="Bork P."/>
            <person name="Koonin E.V."/>
            <person name="Zdobnov E.M."/>
            <person name="Grigoriev I.V."/>
            <person name="Lynch M."/>
            <person name="Boore J.L."/>
        </authorList>
    </citation>
    <scope>NUCLEOTIDE SEQUENCE [LARGE SCALE GENOMIC DNA]</scope>
</reference>
<proteinExistence type="predicted"/>
<gene>
    <name evidence="1" type="ORF">DAPPUDRAFT_107848</name>
</gene>
<dbReference type="HOGENOM" id="CLU_1246508_0_0_1"/>
<keyword evidence="2" id="KW-1185">Reference proteome</keyword>
<sequence length="192" mass="22065">MRPSPIRKRLIKLYSDRLDWTPAVLDNFVTFISRMVTSPCSSILDLVFQNEFTPIHALYWLYHSFYTEGARRQEIFVIDTVLCARQRIFNMFGDFAIILLLPELDWSVRRQLTHSLQLDQTAGRAAGRVALRFPASLVKCLRKRLARTITLERSSPSSPSWPIMATFGSPYSSPSLFIKVKKSSRVSFNNSS</sequence>